<dbReference type="eggNOG" id="KOG0167">
    <property type="taxonomic scope" value="Eukaryota"/>
</dbReference>
<dbReference type="KEGG" id="cvr:CHLNCDRAFT_59081"/>
<dbReference type="InterPro" id="IPR035952">
    <property type="entry name" value="Rhomboid-like_sf"/>
</dbReference>
<keyword evidence="5 7" id="KW-0472">Membrane</keyword>
<organism evidence="10">
    <name type="scientific">Chlorella variabilis</name>
    <name type="common">Green alga</name>
    <dbReference type="NCBI Taxonomy" id="554065"/>
    <lineage>
        <taxon>Eukaryota</taxon>
        <taxon>Viridiplantae</taxon>
        <taxon>Chlorophyta</taxon>
        <taxon>core chlorophytes</taxon>
        <taxon>Trebouxiophyceae</taxon>
        <taxon>Chlorellales</taxon>
        <taxon>Chlorellaceae</taxon>
        <taxon>Chlorella clade</taxon>
        <taxon>Chlorella</taxon>
    </lineage>
</organism>
<dbReference type="GO" id="GO:0004252">
    <property type="term" value="F:serine-type endopeptidase activity"/>
    <property type="evidence" value="ECO:0007669"/>
    <property type="project" value="InterPro"/>
</dbReference>
<feature type="transmembrane region" description="Helical" evidence="7">
    <location>
        <begin position="396"/>
        <end position="414"/>
    </location>
</feature>
<evidence type="ECO:0000256" key="5">
    <source>
        <dbReference type="ARBA" id="ARBA00023136"/>
    </source>
</evidence>
<keyword evidence="10" id="KW-1185">Reference proteome</keyword>
<dbReference type="Gene3D" id="1.20.1540.10">
    <property type="entry name" value="Rhomboid-like"/>
    <property type="match status" value="1"/>
</dbReference>
<dbReference type="GO" id="GO:0061630">
    <property type="term" value="F:ubiquitin protein ligase activity"/>
    <property type="evidence" value="ECO:0007669"/>
    <property type="project" value="InterPro"/>
</dbReference>
<dbReference type="Pfam" id="PF04564">
    <property type="entry name" value="U-box"/>
    <property type="match status" value="1"/>
</dbReference>
<keyword evidence="3 7" id="KW-0812">Transmembrane</keyword>
<dbReference type="EMBL" id="GL433859">
    <property type="protein sequence ID" value="EFN52032.1"/>
    <property type="molecule type" value="Genomic_DNA"/>
</dbReference>
<dbReference type="Pfam" id="PF01694">
    <property type="entry name" value="Rhomboid"/>
    <property type="match status" value="1"/>
</dbReference>
<feature type="region of interest" description="Disordered" evidence="6">
    <location>
        <begin position="290"/>
        <end position="317"/>
    </location>
</feature>
<name>E1ZQL1_CHLVA</name>
<dbReference type="AlphaFoldDB" id="E1ZQL1"/>
<feature type="transmembrane region" description="Helical" evidence="7">
    <location>
        <begin position="323"/>
        <end position="346"/>
    </location>
</feature>
<evidence type="ECO:0000256" key="6">
    <source>
        <dbReference type="SAM" id="MobiDB-lite"/>
    </source>
</evidence>
<comment type="subcellular location">
    <subcellularLocation>
        <location evidence="1">Membrane</location>
        <topology evidence="1">Multi-pass membrane protein</topology>
    </subcellularLocation>
</comment>
<reference evidence="9 10" key="1">
    <citation type="journal article" date="2010" name="Plant Cell">
        <title>The Chlorella variabilis NC64A genome reveals adaptation to photosymbiosis, coevolution with viruses, and cryptic sex.</title>
        <authorList>
            <person name="Blanc G."/>
            <person name="Duncan G."/>
            <person name="Agarkova I."/>
            <person name="Borodovsky M."/>
            <person name="Gurnon J."/>
            <person name="Kuo A."/>
            <person name="Lindquist E."/>
            <person name="Lucas S."/>
            <person name="Pangilinan J."/>
            <person name="Polle J."/>
            <person name="Salamov A."/>
            <person name="Terry A."/>
            <person name="Yamada T."/>
            <person name="Dunigan D.D."/>
            <person name="Grigoriev I.V."/>
            <person name="Claverie J.M."/>
            <person name="Van Etten J.L."/>
        </authorList>
    </citation>
    <scope>NUCLEOTIDE SEQUENCE [LARGE SCALE GENOMIC DNA]</scope>
    <source>
        <strain evidence="9 10">NC64A</strain>
    </source>
</reference>
<dbReference type="InterPro" id="IPR022764">
    <property type="entry name" value="Peptidase_S54_rhomboid_dom"/>
</dbReference>
<feature type="compositionally biased region" description="Gly residues" evidence="6">
    <location>
        <begin position="298"/>
        <end position="312"/>
    </location>
</feature>
<dbReference type="SUPFAM" id="SSF57850">
    <property type="entry name" value="RING/U-box"/>
    <property type="match status" value="1"/>
</dbReference>
<dbReference type="eggNOG" id="KOG2289">
    <property type="taxonomic scope" value="Eukaryota"/>
</dbReference>
<comment type="similarity">
    <text evidence="2">Belongs to the peptidase S54 family.</text>
</comment>
<feature type="region of interest" description="Disordered" evidence="6">
    <location>
        <begin position="66"/>
        <end position="91"/>
    </location>
</feature>
<dbReference type="CDD" id="cd16664">
    <property type="entry name" value="RING-Ubox_PUB"/>
    <property type="match status" value="1"/>
</dbReference>
<evidence type="ECO:0000313" key="9">
    <source>
        <dbReference type="EMBL" id="EFN52032.1"/>
    </source>
</evidence>
<accession>E1ZQL1</accession>
<evidence type="ECO:0000313" key="10">
    <source>
        <dbReference type="Proteomes" id="UP000008141"/>
    </source>
</evidence>
<dbReference type="GO" id="GO:0016567">
    <property type="term" value="P:protein ubiquitination"/>
    <property type="evidence" value="ECO:0007669"/>
    <property type="project" value="UniProtKB-UniPathway"/>
</dbReference>
<dbReference type="GO" id="GO:0016020">
    <property type="term" value="C:membrane"/>
    <property type="evidence" value="ECO:0007669"/>
    <property type="project" value="UniProtKB-SubCell"/>
</dbReference>
<sequence>MTTPQGGWGTPPTAPPQPPSGEASSSGGSSPYSSAGHAAKCPPALYADLLRSANGDQQLVALRLAEMGFEPGRPDEAQQQQQQSIKAVGGGGAGLAGWGSLAATLGSKDALKSKPPPPPPRGERDLDSQAAEAGAPSHFFCPISLQIMRDPVVVAATGQTYDRPCIERWLAQGNSSCPATGQALRPPAALVPNVALRASIEEWAEKHAPWLLDLNRRVKPIPKDEQFAALPPPDAAQGHDPDLAYAIRLQQEELARLASRRGAAPPPGAAAAAGGMAAFGVEAGAAAPQAASARGSPSRGGGGGGGGGGGSRRLGRGAPRGRAACLSPATAALFAATAAYIALYVVSLALNGWNIEDLAVNPWAGSSLAALMDVGAQEAAAVATGGQWWRLFTSPFVNAGVIQLLLNMSCLWTFGRYLEGAMRPHAAPCIAATYLVGGWAGALASANLNHYYITCGASAGVCALLGAVWGDQLVNGRKYVRRVWTVAVLALITAIFITMSLLPLLDPWYQAAALVAALGESHALPNGTTIAAGDTDLVTQICSQYCSDDGTDAGSAEGSDGGTTAPGGGSTTPSPSPSDSGTTPSPSPAATPTPVGTGSSSDGVLL</sequence>
<feature type="transmembrane region" description="Helical" evidence="7">
    <location>
        <begin position="451"/>
        <end position="471"/>
    </location>
</feature>
<dbReference type="SUPFAM" id="SSF144091">
    <property type="entry name" value="Rhomboid-like"/>
    <property type="match status" value="1"/>
</dbReference>
<evidence type="ECO:0000259" key="8">
    <source>
        <dbReference type="PROSITE" id="PS51698"/>
    </source>
</evidence>
<dbReference type="UniPathway" id="UPA00143"/>
<feature type="compositionally biased region" description="Low complexity" evidence="6">
    <location>
        <begin position="20"/>
        <end position="38"/>
    </location>
</feature>
<evidence type="ECO:0000256" key="3">
    <source>
        <dbReference type="ARBA" id="ARBA00022692"/>
    </source>
</evidence>
<dbReference type="OrthoDB" id="418595at2759"/>
<feature type="compositionally biased region" description="Low complexity" evidence="6">
    <location>
        <begin position="571"/>
        <end position="584"/>
    </location>
</feature>
<dbReference type="InterPro" id="IPR013083">
    <property type="entry name" value="Znf_RING/FYVE/PHD"/>
</dbReference>
<feature type="region of interest" description="Disordered" evidence="6">
    <location>
        <begin position="108"/>
        <end position="131"/>
    </location>
</feature>
<proteinExistence type="inferred from homology"/>
<dbReference type="PROSITE" id="PS51698">
    <property type="entry name" value="U_BOX"/>
    <property type="match status" value="1"/>
</dbReference>
<feature type="domain" description="U-box" evidence="8">
    <location>
        <begin position="134"/>
        <end position="210"/>
    </location>
</feature>
<evidence type="ECO:0000256" key="1">
    <source>
        <dbReference type="ARBA" id="ARBA00004141"/>
    </source>
</evidence>
<dbReference type="Gene3D" id="3.30.40.10">
    <property type="entry name" value="Zinc/RING finger domain, C3HC4 (zinc finger)"/>
    <property type="match status" value="1"/>
</dbReference>
<feature type="transmembrane region" description="Helical" evidence="7">
    <location>
        <begin position="426"/>
        <end position="445"/>
    </location>
</feature>
<keyword evidence="4 7" id="KW-1133">Transmembrane helix</keyword>
<feature type="region of interest" description="Disordered" evidence="6">
    <location>
        <begin position="1"/>
        <end position="38"/>
    </location>
</feature>
<dbReference type="Proteomes" id="UP000008141">
    <property type="component" value="Unassembled WGS sequence"/>
</dbReference>
<dbReference type="PANTHER" id="PTHR22849">
    <property type="entry name" value="WDSAM1 PROTEIN"/>
    <property type="match status" value="1"/>
</dbReference>
<dbReference type="InterPro" id="IPR003613">
    <property type="entry name" value="Ubox_domain"/>
</dbReference>
<dbReference type="InterPro" id="IPR045185">
    <property type="entry name" value="PUB22/23/24-like"/>
</dbReference>
<evidence type="ECO:0000256" key="2">
    <source>
        <dbReference type="ARBA" id="ARBA00009045"/>
    </source>
</evidence>
<feature type="region of interest" description="Disordered" evidence="6">
    <location>
        <begin position="552"/>
        <end position="606"/>
    </location>
</feature>
<dbReference type="PANTHER" id="PTHR22849:SF112">
    <property type="entry name" value="U-BOX DOMAIN-CONTAINING PROTEIN 26"/>
    <property type="match status" value="1"/>
</dbReference>
<feature type="transmembrane region" description="Helical" evidence="7">
    <location>
        <begin position="483"/>
        <end position="505"/>
    </location>
</feature>
<evidence type="ECO:0000256" key="4">
    <source>
        <dbReference type="ARBA" id="ARBA00022989"/>
    </source>
</evidence>
<dbReference type="InterPro" id="IPR045210">
    <property type="entry name" value="RING-Ubox_PUB"/>
</dbReference>
<dbReference type="InParanoid" id="E1ZQL1"/>
<evidence type="ECO:0000256" key="7">
    <source>
        <dbReference type="SAM" id="Phobius"/>
    </source>
</evidence>
<gene>
    <name evidence="9" type="ORF">CHLNCDRAFT_59081</name>
</gene>
<dbReference type="GeneID" id="17351408"/>
<feature type="compositionally biased region" description="Gly residues" evidence="6">
    <location>
        <begin position="559"/>
        <end position="570"/>
    </location>
</feature>
<dbReference type="RefSeq" id="XP_005844134.1">
    <property type="nucleotide sequence ID" value="XM_005844072.1"/>
</dbReference>
<dbReference type="SMART" id="SM00504">
    <property type="entry name" value="Ubox"/>
    <property type="match status" value="1"/>
</dbReference>
<protein>
    <recommendedName>
        <fullName evidence="8">U-box domain-containing protein</fullName>
    </recommendedName>
</protein>